<dbReference type="Pfam" id="PF07963">
    <property type="entry name" value="N_methyl"/>
    <property type="match status" value="1"/>
</dbReference>
<evidence type="ECO:0000313" key="12">
    <source>
        <dbReference type="EMBL" id="PUB17047.1"/>
    </source>
</evidence>
<dbReference type="PANTHER" id="PTHR30093:SF45">
    <property type="entry name" value="TYPE II SECRETION SYSTEM CORE PROTEIN G"/>
    <property type="match status" value="1"/>
</dbReference>
<comment type="subcellular location">
    <subcellularLocation>
        <location evidence="1">Cell inner membrane</location>
        <topology evidence="1">Single-pass membrane protein</topology>
    </subcellularLocation>
</comment>
<evidence type="ECO:0000256" key="9">
    <source>
        <dbReference type="ARBA" id="ARBA00023136"/>
    </source>
</evidence>
<keyword evidence="9 10" id="KW-0472">Membrane</keyword>
<dbReference type="InterPro" id="IPR045584">
    <property type="entry name" value="Pilin-like"/>
</dbReference>
<comment type="similarity">
    <text evidence="2">Belongs to the GSP G family.</text>
</comment>
<dbReference type="GO" id="GO:0005886">
    <property type="term" value="C:plasma membrane"/>
    <property type="evidence" value="ECO:0007669"/>
    <property type="project" value="UniProtKB-SubCell"/>
</dbReference>
<dbReference type="EMBL" id="QBUD01000002">
    <property type="protein sequence ID" value="PUB17047.1"/>
    <property type="molecule type" value="Genomic_DNA"/>
</dbReference>
<dbReference type="Pfam" id="PF08334">
    <property type="entry name" value="T2SSG"/>
    <property type="match status" value="1"/>
</dbReference>
<keyword evidence="8 10" id="KW-1133">Transmembrane helix</keyword>
<name>A0A2T6KLL4_9RHOB</name>
<evidence type="ECO:0000259" key="11">
    <source>
        <dbReference type="Pfam" id="PF08334"/>
    </source>
</evidence>
<dbReference type="AlphaFoldDB" id="A0A2T6KLL4"/>
<dbReference type="SUPFAM" id="SSF54523">
    <property type="entry name" value="Pili subunits"/>
    <property type="match status" value="1"/>
</dbReference>
<dbReference type="GO" id="GO:0015628">
    <property type="term" value="P:protein secretion by the type II secretion system"/>
    <property type="evidence" value="ECO:0007669"/>
    <property type="project" value="InterPro"/>
</dbReference>
<feature type="transmembrane region" description="Helical" evidence="10">
    <location>
        <begin position="12"/>
        <end position="38"/>
    </location>
</feature>
<organism evidence="12 13">
    <name type="scientific">Yoonia sediminilitoris</name>
    <dbReference type="NCBI Taxonomy" id="1286148"/>
    <lineage>
        <taxon>Bacteria</taxon>
        <taxon>Pseudomonadati</taxon>
        <taxon>Pseudomonadota</taxon>
        <taxon>Alphaproteobacteria</taxon>
        <taxon>Rhodobacterales</taxon>
        <taxon>Paracoccaceae</taxon>
        <taxon>Yoonia</taxon>
    </lineage>
</organism>
<sequence>MVKRMKKRDGQAGFTLMELLVVLVIVGLLAAIVGPILFQRISPAKTTAARAQIESFSTALDTFLIDTGQYPTTEQGLNALRLNPGAPGWNGPYLRKEVPADPWGNLYIYRAPGRSGGYEILSLGADGLEGGAGDAADVQSWQN</sequence>
<dbReference type="Proteomes" id="UP000244523">
    <property type="component" value="Unassembled WGS sequence"/>
</dbReference>
<dbReference type="NCBIfam" id="TIGR02532">
    <property type="entry name" value="IV_pilin_GFxxxE"/>
    <property type="match status" value="1"/>
</dbReference>
<dbReference type="InterPro" id="IPR012902">
    <property type="entry name" value="N_methyl_site"/>
</dbReference>
<dbReference type="GO" id="GO:0015627">
    <property type="term" value="C:type II protein secretion system complex"/>
    <property type="evidence" value="ECO:0007669"/>
    <property type="project" value="InterPro"/>
</dbReference>
<keyword evidence="5" id="KW-0488">Methylation</keyword>
<dbReference type="InterPro" id="IPR010054">
    <property type="entry name" value="Type2_sec_GspG"/>
</dbReference>
<dbReference type="PRINTS" id="PR00813">
    <property type="entry name" value="BCTERIALGSPG"/>
</dbReference>
<reference evidence="12 13" key="1">
    <citation type="submission" date="2018-04" db="EMBL/GenBank/DDBJ databases">
        <title>Genomic Encyclopedia of Archaeal and Bacterial Type Strains, Phase II (KMG-II): from individual species to whole genera.</title>
        <authorList>
            <person name="Goeker M."/>
        </authorList>
    </citation>
    <scope>NUCLEOTIDE SEQUENCE [LARGE SCALE GENOMIC DNA]</scope>
    <source>
        <strain evidence="12 13">DSM 29955</strain>
    </source>
</reference>
<keyword evidence="6" id="KW-0997">Cell inner membrane</keyword>
<dbReference type="PANTHER" id="PTHR30093">
    <property type="entry name" value="GENERAL SECRETION PATHWAY PROTEIN G"/>
    <property type="match status" value="1"/>
</dbReference>
<evidence type="ECO:0000256" key="5">
    <source>
        <dbReference type="ARBA" id="ARBA00022481"/>
    </source>
</evidence>
<dbReference type="OrthoDB" id="9795612at2"/>
<keyword evidence="7 10" id="KW-0812">Transmembrane</keyword>
<dbReference type="InterPro" id="IPR013545">
    <property type="entry name" value="T2SS_protein-GspG_C"/>
</dbReference>
<keyword evidence="13" id="KW-1185">Reference proteome</keyword>
<evidence type="ECO:0000256" key="7">
    <source>
        <dbReference type="ARBA" id="ARBA00022692"/>
    </source>
</evidence>
<accession>A0A2T6KLL4</accession>
<proteinExistence type="inferred from homology"/>
<evidence type="ECO:0000256" key="8">
    <source>
        <dbReference type="ARBA" id="ARBA00022989"/>
    </source>
</evidence>
<evidence type="ECO:0000256" key="3">
    <source>
        <dbReference type="ARBA" id="ARBA00020042"/>
    </source>
</evidence>
<evidence type="ECO:0000256" key="10">
    <source>
        <dbReference type="SAM" id="Phobius"/>
    </source>
</evidence>
<keyword evidence="4" id="KW-1003">Cell membrane</keyword>
<comment type="caution">
    <text evidence="12">The sequence shown here is derived from an EMBL/GenBank/DDBJ whole genome shotgun (WGS) entry which is preliminary data.</text>
</comment>
<evidence type="ECO:0000256" key="4">
    <source>
        <dbReference type="ARBA" id="ARBA00022475"/>
    </source>
</evidence>
<dbReference type="NCBIfam" id="TIGR01710">
    <property type="entry name" value="typeII_sec_gspG"/>
    <property type="match status" value="1"/>
</dbReference>
<gene>
    <name evidence="12" type="ORF">C8N45_10257</name>
</gene>
<feature type="domain" description="Type II secretion system protein GspG C-terminal" evidence="11">
    <location>
        <begin position="38"/>
        <end position="141"/>
    </location>
</feature>
<protein>
    <recommendedName>
        <fullName evidence="3">Type II secretion system core protein G</fullName>
    </recommendedName>
</protein>
<evidence type="ECO:0000256" key="6">
    <source>
        <dbReference type="ARBA" id="ARBA00022519"/>
    </source>
</evidence>
<dbReference type="InterPro" id="IPR000983">
    <property type="entry name" value="Bac_GSPG_pilin"/>
</dbReference>
<evidence type="ECO:0000313" key="13">
    <source>
        <dbReference type="Proteomes" id="UP000244523"/>
    </source>
</evidence>
<evidence type="ECO:0000256" key="1">
    <source>
        <dbReference type="ARBA" id="ARBA00004377"/>
    </source>
</evidence>
<dbReference type="Gene3D" id="3.30.700.10">
    <property type="entry name" value="Glycoprotein, Type 4 Pilin"/>
    <property type="match status" value="1"/>
</dbReference>
<evidence type="ECO:0000256" key="2">
    <source>
        <dbReference type="ARBA" id="ARBA00009984"/>
    </source>
</evidence>